<reference evidence="1 2" key="1">
    <citation type="journal article" date="2012" name="Genome Biol.">
        <title>Genome and low-iron response of an oceanic diatom adapted to chronic iron limitation.</title>
        <authorList>
            <person name="Lommer M."/>
            <person name="Specht M."/>
            <person name="Roy A.S."/>
            <person name="Kraemer L."/>
            <person name="Andreson R."/>
            <person name="Gutowska M.A."/>
            <person name="Wolf J."/>
            <person name="Bergner S.V."/>
            <person name="Schilhabel M.B."/>
            <person name="Klostermeier U.C."/>
            <person name="Beiko R.G."/>
            <person name="Rosenstiel P."/>
            <person name="Hippler M."/>
            <person name="Laroche J."/>
        </authorList>
    </citation>
    <scope>NUCLEOTIDE SEQUENCE [LARGE SCALE GENOMIC DNA]</scope>
    <source>
        <strain evidence="1 2">CCMP1005</strain>
    </source>
</reference>
<organism evidence="1 2">
    <name type="scientific">Thalassiosira oceanica</name>
    <name type="common">Marine diatom</name>
    <dbReference type="NCBI Taxonomy" id="159749"/>
    <lineage>
        <taxon>Eukaryota</taxon>
        <taxon>Sar</taxon>
        <taxon>Stramenopiles</taxon>
        <taxon>Ochrophyta</taxon>
        <taxon>Bacillariophyta</taxon>
        <taxon>Coscinodiscophyceae</taxon>
        <taxon>Thalassiosirophycidae</taxon>
        <taxon>Thalassiosirales</taxon>
        <taxon>Thalassiosiraceae</taxon>
        <taxon>Thalassiosira</taxon>
    </lineage>
</organism>
<evidence type="ECO:0000313" key="1">
    <source>
        <dbReference type="EMBL" id="EJK66577.1"/>
    </source>
</evidence>
<proteinExistence type="predicted"/>
<evidence type="ECO:0000313" key="2">
    <source>
        <dbReference type="Proteomes" id="UP000266841"/>
    </source>
</evidence>
<sequence length="127" mass="14447">MIAKASLRRAPQDSLRRASHYSLVETSAAKPTKPQDRAVAIDDLLLNVTKHLLRPCRILIPNDDLAAMLESHYVDYELEELFDGEDSLEFYDTSLAGILMAKYEAMVIQECVETQKHLTESQRLLLE</sequence>
<accession>K0T7Y8</accession>
<name>K0T7Y8_THAOC</name>
<dbReference type="Proteomes" id="UP000266841">
    <property type="component" value="Unassembled WGS sequence"/>
</dbReference>
<dbReference type="EMBL" id="AGNL01014718">
    <property type="protein sequence ID" value="EJK66577.1"/>
    <property type="molecule type" value="Genomic_DNA"/>
</dbReference>
<gene>
    <name evidence="1" type="ORF">THAOC_12496</name>
</gene>
<comment type="caution">
    <text evidence="1">The sequence shown here is derived from an EMBL/GenBank/DDBJ whole genome shotgun (WGS) entry which is preliminary data.</text>
</comment>
<protein>
    <submittedName>
        <fullName evidence="1">Uncharacterized protein</fullName>
    </submittedName>
</protein>
<keyword evidence="2" id="KW-1185">Reference proteome</keyword>
<dbReference type="AlphaFoldDB" id="K0T7Y8"/>